<dbReference type="EMBL" id="FNLL01000013">
    <property type="protein sequence ID" value="SDU57411.1"/>
    <property type="molecule type" value="Genomic_DNA"/>
</dbReference>
<dbReference type="InterPro" id="IPR003593">
    <property type="entry name" value="AAA+_ATPase"/>
</dbReference>
<keyword evidence="4 7" id="KW-0238">DNA-binding</keyword>
<dbReference type="SUPFAM" id="SSF52540">
    <property type="entry name" value="P-loop containing nucleoside triphosphate hydrolases"/>
    <property type="match status" value="1"/>
</dbReference>
<protein>
    <submittedName>
        <fullName evidence="7">DNA-binding transcriptional response regulator, NtrC family, contains REC, AAA-type ATPase, and a Fis-type DNA-binding domains</fullName>
    </submittedName>
</protein>
<dbReference type="PROSITE" id="PS50045">
    <property type="entry name" value="SIGMA54_INTERACT_4"/>
    <property type="match status" value="1"/>
</dbReference>
<dbReference type="SMART" id="SM00382">
    <property type="entry name" value="AAA"/>
    <property type="match status" value="1"/>
</dbReference>
<keyword evidence="1" id="KW-0547">Nucleotide-binding</keyword>
<dbReference type="CDD" id="cd00009">
    <property type="entry name" value="AAA"/>
    <property type="match status" value="1"/>
</dbReference>
<dbReference type="SUPFAM" id="SSF52172">
    <property type="entry name" value="CheY-like"/>
    <property type="match status" value="1"/>
</dbReference>
<evidence type="ECO:0000256" key="1">
    <source>
        <dbReference type="ARBA" id="ARBA00022741"/>
    </source>
</evidence>
<accession>A0A1H2JMN7</accession>
<dbReference type="Gene3D" id="3.40.50.300">
    <property type="entry name" value="P-loop containing nucleotide triphosphate hydrolases"/>
    <property type="match status" value="1"/>
</dbReference>
<dbReference type="GO" id="GO:0006355">
    <property type="term" value="P:regulation of DNA-templated transcription"/>
    <property type="evidence" value="ECO:0007669"/>
    <property type="project" value="InterPro"/>
</dbReference>
<evidence type="ECO:0000259" key="6">
    <source>
        <dbReference type="PROSITE" id="PS50045"/>
    </source>
</evidence>
<dbReference type="InterPro" id="IPR009057">
    <property type="entry name" value="Homeodomain-like_sf"/>
</dbReference>
<dbReference type="AlphaFoldDB" id="A0A1H2JMN7"/>
<name>A0A1H2JMN7_9BACT</name>
<proteinExistence type="predicted"/>
<dbReference type="FunFam" id="3.40.50.300:FF:000006">
    <property type="entry name" value="DNA-binding transcriptional regulator NtrC"/>
    <property type="match status" value="1"/>
</dbReference>
<organism evidence="7 8">
    <name type="scientific">Desulfobacula phenolica</name>
    <dbReference type="NCBI Taxonomy" id="90732"/>
    <lineage>
        <taxon>Bacteria</taxon>
        <taxon>Pseudomonadati</taxon>
        <taxon>Thermodesulfobacteriota</taxon>
        <taxon>Desulfobacteria</taxon>
        <taxon>Desulfobacterales</taxon>
        <taxon>Desulfobacteraceae</taxon>
        <taxon>Desulfobacula</taxon>
    </lineage>
</organism>
<evidence type="ECO:0000256" key="2">
    <source>
        <dbReference type="ARBA" id="ARBA00022840"/>
    </source>
</evidence>
<dbReference type="InterPro" id="IPR002078">
    <property type="entry name" value="Sigma_54_int"/>
</dbReference>
<dbReference type="GO" id="GO:0005524">
    <property type="term" value="F:ATP binding"/>
    <property type="evidence" value="ECO:0007669"/>
    <property type="project" value="UniProtKB-KW"/>
</dbReference>
<dbReference type="Pfam" id="PF25601">
    <property type="entry name" value="AAA_lid_14"/>
    <property type="match status" value="1"/>
</dbReference>
<dbReference type="SUPFAM" id="SSF46689">
    <property type="entry name" value="Homeodomain-like"/>
    <property type="match status" value="1"/>
</dbReference>
<dbReference type="InterPro" id="IPR025662">
    <property type="entry name" value="Sigma_54_int_dom_ATP-bd_1"/>
</dbReference>
<dbReference type="InterPro" id="IPR025944">
    <property type="entry name" value="Sigma_54_int_dom_CS"/>
</dbReference>
<dbReference type="InterPro" id="IPR027417">
    <property type="entry name" value="P-loop_NTPase"/>
</dbReference>
<dbReference type="PANTHER" id="PTHR32071">
    <property type="entry name" value="TRANSCRIPTIONAL REGULATORY PROTEIN"/>
    <property type="match status" value="1"/>
</dbReference>
<keyword evidence="3" id="KW-0805">Transcription regulation</keyword>
<evidence type="ECO:0000256" key="3">
    <source>
        <dbReference type="ARBA" id="ARBA00023015"/>
    </source>
</evidence>
<sequence length="469" mass="52938">MKDILVLTSRSDDFSLIASALPETSNVKHAVDLAAAQAMHSKAPFDMIMADIALFEKEGDTEDFSFSTHPFVKASPFVQFVILCPKNNLQKALKAVKEGAAGYLMYPVQKRDIQLLLPSVIRTLSRDFELDYLRDHFWKTEWLEIIRSKNFNMKEIYGNIRSVAPTIATVLLLGDTGTGKGMMARLIHWHSQRSEKPFIEVHCGAIPDTLIESELFGHEKGAFTGADRRKPGKFEMAKGGTIFLDEIGTITPSAQIKLLQVLQNGIFSRIGGESMLKSDVRIIAATNSDLARQVKTGEFRKDLYYRLNIFPIKIPPLRERLEDLPYLTEIFLENLNVKYGKKIDGFHYLVLEGFKKYDWPGNIRELENILERAYILEDSSVMTPQNFPRETMPGFDCESAGNDAGTSLAQARQHAINLFEHSYLTALLEQTGGRIGLAAQKAGITARQLNRLLNRHGLNKNKFKRKKDI</sequence>
<dbReference type="RefSeq" id="WP_092237438.1">
    <property type="nucleotide sequence ID" value="NZ_FNLL01000013.1"/>
</dbReference>
<keyword evidence="5" id="KW-0804">Transcription</keyword>
<feature type="domain" description="Sigma-54 factor interaction" evidence="6">
    <location>
        <begin position="146"/>
        <end position="375"/>
    </location>
</feature>
<gene>
    <name evidence="7" type="ORF">SAMN04487931_11394</name>
</gene>
<dbReference type="InterPro" id="IPR058031">
    <property type="entry name" value="AAA_lid_NorR"/>
</dbReference>
<dbReference type="Gene3D" id="1.10.8.60">
    <property type="match status" value="1"/>
</dbReference>
<reference evidence="8" key="1">
    <citation type="submission" date="2016-10" db="EMBL/GenBank/DDBJ databases">
        <authorList>
            <person name="Varghese N."/>
            <person name="Submissions S."/>
        </authorList>
    </citation>
    <scope>NUCLEOTIDE SEQUENCE [LARGE SCALE GENOMIC DNA]</scope>
    <source>
        <strain evidence="8">DSM 3384</strain>
    </source>
</reference>
<evidence type="ECO:0000256" key="5">
    <source>
        <dbReference type="ARBA" id="ARBA00023163"/>
    </source>
</evidence>
<keyword evidence="2" id="KW-0067">ATP-binding</keyword>
<dbReference type="PROSITE" id="PS00688">
    <property type="entry name" value="SIGMA54_INTERACT_3"/>
    <property type="match status" value="1"/>
</dbReference>
<dbReference type="PROSITE" id="PS00675">
    <property type="entry name" value="SIGMA54_INTERACT_1"/>
    <property type="match status" value="1"/>
</dbReference>
<dbReference type="Pfam" id="PF00158">
    <property type="entry name" value="Sigma54_activat"/>
    <property type="match status" value="1"/>
</dbReference>
<dbReference type="GO" id="GO:0003677">
    <property type="term" value="F:DNA binding"/>
    <property type="evidence" value="ECO:0007669"/>
    <property type="project" value="UniProtKB-KW"/>
</dbReference>
<dbReference type="Proteomes" id="UP000199608">
    <property type="component" value="Unassembled WGS sequence"/>
</dbReference>
<evidence type="ECO:0000313" key="7">
    <source>
        <dbReference type="EMBL" id="SDU57411.1"/>
    </source>
</evidence>
<dbReference type="InterPro" id="IPR011006">
    <property type="entry name" value="CheY-like_superfamily"/>
</dbReference>
<dbReference type="PANTHER" id="PTHR32071:SF117">
    <property type="entry name" value="PTS-DEPENDENT DIHYDROXYACETONE KINASE OPERON REGULATORY PROTEIN-RELATED"/>
    <property type="match status" value="1"/>
</dbReference>
<evidence type="ECO:0000313" key="8">
    <source>
        <dbReference type="Proteomes" id="UP000199608"/>
    </source>
</evidence>
<dbReference type="Gene3D" id="1.10.10.60">
    <property type="entry name" value="Homeodomain-like"/>
    <property type="match status" value="1"/>
</dbReference>
<evidence type="ECO:0000256" key="4">
    <source>
        <dbReference type="ARBA" id="ARBA00023125"/>
    </source>
</evidence>
<keyword evidence="8" id="KW-1185">Reference proteome</keyword>